<keyword evidence="3 6" id="KW-1133">Transmembrane helix</keyword>
<dbReference type="InterPro" id="IPR004853">
    <property type="entry name" value="Sugar_P_trans_dom"/>
</dbReference>
<evidence type="ECO:0000313" key="8">
    <source>
        <dbReference type="EMBL" id="TPX36020.1"/>
    </source>
</evidence>
<evidence type="ECO:0000313" key="9">
    <source>
        <dbReference type="Proteomes" id="UP000319731"/>
    </source>
</evidence>
<comment type="subcellular location">
    <subcellularLocation>
        <location evidence="1">Membrane</location>
        <topology evidence="1">Multi-pass membrane protein</topology>
    </subcellularLocation>
</comment>
<evidence type="ECO:0000256" key="3">
    <source>
        <dbReference type="ARBA" id="ARBA00022989"/>
    </source>
</evidence>
<evidence type="ECO:0000256" key="1">
    <source>
        <dbReference type="ARBA" id="ARBA00004141"/>
    </source>
</evidence>
<feature type="transmembrane region" description="Helical" evidence="6">
    <location>
        <begin position="184"/>
        <end position="207"/>
    </location>
</feature>
<feature type="transmembrane region" description="Helical" evidence="6">
    <location>
        <begin position="370"/>
        <end position="389"/>
    </location>
</feature>
<dbReference type="EMBL" id="QEAO01000006">
    <property type="protein sequence ID" value="TPX36020.1"/>
    <property type="molecule type" value="Genomic_DNA"/>
</dbReference>
<keyword evidence="9" id="KW-1185">Reference proteome</keyword>
<feature type="transmembrane region" description="Helical" evidence="6">
    <location>
        <begin position="157"/>
        <end position="178"/>
    </location>
</feature>
<dbReference type="GO" id="GO:0016020">
    <property type="term" value="C:membrane"/>
    <property type="evidence" value="ECO:0007669"/>
    <property type="project" value="UniProtKB-SubCell"/>
</dbReference>
<evidence type="ECO:0000259" key="7">
    <source>
        <dbReference type="Pfam" id="PF03151"/>
    </source>
</evidence>
<dbReference type="PANTHER" id="PTHR11132">
    <property type="entry name" value="SOLUTE CARRIER FAMILY 35"/>
    <property type="match status" value="1"/>
</dbReference>
<comment type="caution">
    <text evidence="8">The sequence shown here is derived from an EMBL/GenBank/DDBJ whole genome shotgun (WGS) entry which is preliminary data.</text>
</comment>
<dbReference type="Pfam" id="PF03151">
    <property type="entry name" value="TPT"/>
    <property type="match status" value="1"/>
</dbReference>
<dbReference type="RefSeq" id="XP_031026405.1">
    <property type="nucleotide sequence ID" value="XM_031167687.1"/>
</dbReference>
<proteinExistence type="predicted"/>
<gene>
    <name evidence="8" type="ORF">SmJEL517_g01759</name>
</gene>
<dbReference type="AlphaFoldDB" id="A0A507C3C7"/>
<dbReference type="STRING" id="1806994.A0A507C3C7"/>
<feature type="region of interest" description="Disordered" evidence="5">
    <location>
        <begin position="1"/>
        <end position="21"/>
    </location>
</feature>
<evidence type="ECO:0000256" key="5">
    <source>
        <dbReference type="SAM" id="MobiDB-lite"/>
    </source>
</evidence>
<dbReference type="InterPro" id="IPR050186">
    <property type="entry name" value="TPT_transporter"/>
</dbReference>
<feature type="transmembrane region" description="Helical" evidence="6">
    <location>
        <begin position="317"/>
        <end position="336"/>
    </location>
</feature>
<feature type="domain" description="Sugar phosphate transporter" evidence="7">
    <location>
        <begin position="74"/>
        <end position="387"/>
    </location>
</feature>
<keyword evidence="4 6" id="KW-0472">Membrane</keyword>
<evidence type="ECO:0000256" key="4">
    <source>
        <dbReference type="ARBA" id="ARBA00023136"/>
    </source>
</evidence>
<feature type="transmembrane region" description="Helical" evidence="6">
    <location>
        <begin position="237"/>
        <end position="256"/>
    </location>
</feature>
<evidence type="ECO:0000256" key="6">
    <source>
        <dbReference type="SAM" id="Phobius"/>
    </source>
</evidence>
<protein>
    <recommendedName>
        <fullName evidence="7">Sugar phosphate transporter domain-containing protein</fullName>
    </recommendedName>
</protein>
<organism evidence="8 9">
    <name type="scientific">Synchytrium microbalum</name>
    <dbReference type="NCBI Taxonomy" id="1806994"/>
    <lineage>
        <taxon>Eukaryota</taxon>
        <taxon>Fungi</taxon>
        <taxon>Fungi incertae sedis</taxon>
        <taxon>Chytridiomycota</taxon>
        <taxon>Chytridiomycota incertae sedis</taxon>
        <taxon>Chytridiomycetes</taxon>
        <taxon>Synchytriales</taxon>
        <taxon>Synchytriaceae</taxon>
        <taxon>Synchytrium</taxon>
    </lineage>
</organism>
<dbReference type="GeneID" id="42002984"/>
<keyword evidence="2 6" id="KW-0812">Transmembrane</keyword>
<accession>A0A507C3C7</accession>
<name>A0A507C3C7_9FUNG</name>
<evidence type="ECO:0000256" key="2">
    <source>
        <dbReference type="ARBA" id="ARBA00022692"/>
    </source>
</evidence>
<reference evidence="8 9" key="1">
    <citation type="journal article" date="2019" name="Sci. Rep.">
        <title>Comparative genomics of chytrid fungi reveal insights into the obligate biotrophic and pathogenic lifestyle of Synchytrium endobioticum.</title>
        <authorList>
            <person name="van de Vossenberg B.T.L.H."/>
            <person name="Warris S."/>
            <person name="Nguyen H.D.T."/>
            <person name="van Gent-Pelzer M.P.E."/>
            <person name="Joly D.L."/>
            <person name="van de Geest H.C."/>
            <person name="Bonants P.J.M."/>
            <person name="Smith D.S."/>
            <person name="Levesque C.A."/>
            <person name="van der Lee T.A.J."/>
        </authorList>
    </citation>
    <scope>NUCLEOTIDE SEQUENCE [LARGE SCALE GENOMIC DNA]</scope>
    <source>
        <strain evidence="8 9">JEL517</strain>
    </source>
</reference>
<feature type="transmembrane region" description="Helical" evidence="6">
    <location>
        <begin position="111"/>
        <end position="136"/>
    </location>
</feature>
<dbReference type="OrthoDB" id="6418713at2759"/>
<feature type="transmembrane region" description="Helical" evidence="6">
    <location>
        <begin position="74"/>
        <end position="91"/>
    </location>
</feature>
<dbReference type="Proteomes" id="UP000319731">
    <property type="component" value="Unassembled WGS sequence"/>
</dbReference>
<feature type="transmembrane region" description="Helical" evidence="6">
    <location>
        <begin position="276"/>
        <end position="297"/>
    </location>
</feature>
<feature type="transmembrane region" description="Helical" evidence="6">
    <location>
        <begin position="343"/>
        <end position="364"/>
    </location>
</feature>
<feature type="transmembrane region" description="Helical" evidence="6">
    <location>
        <begin position="214"/>
        <end position="231"/>
    </location>
</feature>
<sequence length="423" mass="45513">MLSTSSSTTRRKEGRDESEGPISDVAWMYQPVPTNYAGKSSPSKASVSINLNPHSTTLPGPFPANLPTSSFKNLLYIALWYLFSTSLSLYNKTLLGKDQYNFNLPLLMCSIHTGMQFLFCSAVVKGSVPLFCIEGFKTSFNKLDDPLPTNTVTARHYLVFVIPTALAGALDICMSNASLHYVSLPFYVMIKSSVPVFVLLFAFLFGLEKITTSLIAVIFVIVFGVSLTIVGEVHFDMFGFLLISAATIFSGLRWALTQIMLQTTDIGVDSPIHTLYYISPIMAVVIGCASIIGEVATGMVGSSGFFSGIGRGAETCGLLFGGGVLALCMTLVELVLLQKTSVVTLSVAGIAKEVFVIAIAEFVFGDMLNFIQYLGVGISIIGIAAYNYLRLSAGHGHGHGHSRTITVASRPTRKIVSVRKDAS</sequence>